<protein>
    <recommendedName>
        <fullName evidence="4">DUF4369 domain-containing protein</fullName>
    </recommendedName>
</protein>
<dbReference type="Proteomes" id="UP000829517">
    <property type="component" value="Unassembled WGS sequence"/>
</dbReference>
<evidence type="ECO:0000313" key="2">
    <source>
        <dbReference type="EMBL" id="MCF8714488.1"/>
    </source>
</evidence>
<dbReference type="RefSeq" id="WP_236958446.1">
    <property type="nucleotide sequence ID" value="NZ_JAETXX010000002.1"/>
</dbReference>
<reference evidence="2 3" key="1">
    <citation type="submission" date="2021-01" db="EMBL/GenBank/DDBJ databases">
        <title>Genome sequencing of Joostella atrarenae M1-2 (= KCTC 23194).</title>
        <authorList>
            <person name="Zakaria M.R."/>
            <person name="Lam M.Q."/>
            <person name="Chong C.S."/>
        </authorList>
    </citation>
    <scope>NUCLEOTIDE SEQUENCE [LARGE SCALE GENOMIC DNA]</scope>
    <source>
        <strain evidence="2 3">M1-2</strain>
    </source>
</reference>
<proteinExistence type="predicted"/>
<comment type="caution">
    <text evidence="2">The sequence shown here is derived from an EMBL/GenBank/DDBJ whole genome shotgun (WGS) entry which is preliminary data.</text>
</comment>
<feature type="chain" id="PRO_5046545622" description="DUF4369 domain-containing protein" evidence="1">
    <location>
        <begin position="20"/>
        <end position="201"/>
    </location>
</feature>
<name>A0ABS9J218_9FLAO</name>
<organism evidence="2 3">
    <name type="scientific">Joostella atrarenae</name>
    <dbReference type="NCBI Taxonomy" id="679257"/>
    <lineage>
        <taxon>Bacteria</taxon>
        <taxon>Pseudomonadati</taxon>
        <taxon>Bacteroidota</taxon>
        <taxon>Flavobacteriia</taxon>
        <taxon>Flavobacteriales</taxon>
        <taxon>Flavobacteriaceae</taxon>
        <taxon>Joostella</taxon>
    </lineage>
</organism>
<feature type="signal peptide" evidence="1">
    <location>
        <begin position="1"/>
        <end position="19"/>
    </location>
</feature>
<accession>A0ABS9J218</accession>
<dbReference type="EMBL" id="JAETXX010000002">
    <property type="protein sequence ID" value="MCF8714488.1"/>
    <property type="molecule type" value="Genomic_DNA"/>
</dbReference>
<evidence type="ECO:0000256" key="1">
    <source>
        <dbReference type="SAM" id="SignalP"/>
    </source>
</evidence>
<gene>
    <name evidence="2" type="ORF">JM658_06545</name>
</gene>
<keyword evidence="3" id="KW-1185">Reference proteome</keyword>
<keyword evidence="1" id="KW-0732">Signal</keyword>
<sequence length="201" mass="23251">MKNILLTVILTMAFTVANATRTNERVVAEVIFENITSKKSISGEFYINQTDEKIAISKIENFKITLPKKGKYQFRFDTKDFIALISYPKRITNRKNTIKIQLISKYHSAYLGLEVTDEQIENRILDENVNFIVHSIDNSIPAEYSEFKKKYGIGLIKENCAVDPISMKNARENNQRISKYLTDKYGRIWLVGIKEKPFGIK</sequence>
<evidence type="ECO:0000313" key="3">
    <source>
        <dbReference type="Proteomes" id="UP000829517"/>
    </source>
</evidence>
<evidence type="ECO:0008006" key="4">
    <source>
        <dbReference type="Google" id="ProtNLM"/>
    </source>
</evidence>